<keyword evidence="3" id="KW-1185">Reference proteome</keyword>
<dbReference type="Proteomes" id="UP001185899">
    <property type="component" value="Unassembled WGS sequence"/>
</dbReference>
<sequence length="96" mass="10381">MTEEESTASEAGPTPPAALTFDVEVGAQRLGVSTDWYLRQLRARKLPGHKLGNRWRLTDDDLAKALELTAVAANPTAADPAGLTPGSRRRLNRGTR</sequence>
<evidence type="ECO:0000313" key="2">
    <source>
        <dbReference type="EMBL" id="MDV6230862.1"/>
    </source>
</evidence>
<dbReference type="RefSeq" id="WP_317548234.1">
    <property type="nucleotide sequence ID" value="NZ_JAWLKE010000003.1"/>
</dbReference>
<reference evidence="2 3" key="1">
    <citation type="submission" date="2023-10" db="EMBL/GenBank/DDBJ databases">
        <title>Development of a sustainable strategy for remediation of hydrocarbon-contaminated territories based on the waste exchange concept.</title>
        <authorList>
            <person name="Krivoruchko A."/>
        </authorList>
    </citation>
    <scope>NUCLEOTIDE SEQUENCE [LARGE SCALE GENOMIC DNA]</scope>
    <source>
        <strain evidence="2 3">IEGM 1322</strain>
    </source>
</reference>
<feature type="compositionally biased region" description="Basic residues" evidence="1">
    <location>
        <begin position="87"/>
        <end position="96"/>
    </location>
</feature>
<evidence type="ECO:0008006" key="4">
    <source>
        <dbReference type="Google" id="ProtNLM"/>
    </source>
</evidence>
<gene>
    <name evidence="2" type="ORF">R3P95_09900</name>
</gene>
<proteinExistence type="predicted"/>
<evidence type="ECO:0000256" key="1">
    <source>
        <dbReference type="SAM" id="MobiDB-lite"/>
    </source>
</evidence>
<evidence type="ECO:0000313" key="3">
    <source>
        <dbReference type="Proteomes" id="UP001185899"/>
    </source>
</evidence>
<accession>A0ABU4AX97</accession>
<feature type="region of interest" description="Disordered" evidence="1">
    <location>
        <begin position="74"/>
        <end position="96"/>
    </location>
</feature>
<organism evidence="2 3">
    <name type="scientific">Rhodococcus cercidiphylli</name>
    <dbReference type="NCBI Taxonomy" id="489916"/>
    <lineage>
        <taxon>Bacteria</taxon>
        <taxon>Bacillati</taxon>
        <taxon>Actinomycetota</taxon>
        <taxon>Actinomycetes</taxon>
        <taxon>Mycobacteriales</taxon>
        <taxon>Nocardiaceae</taxon>
        <taxon>Rhodococcus</taxon>
    </lineage>
</organism>
<dbReference type="EMBL" id="JAWLKE010000003">
    <property type="protein sequence ID" value="MDV6230862.1"/>
    <property type="molecule type" value="Genomic_DNA"/>
</dbReference>
<name>A0ABU4AX97_9NOCA</name>
<comment type="caution">
    <text evidence="2">The sequence shown here is derived from an EMBL/GenBank/DDBJ whole genome shotgun (WGS) entry which is preliminary data.</text>
</comment>
<protein>
    <recommendedName>
        <fullName evidence="4">Helix-turn-helix domain-containing protein</fullName>
    </recommendedName>
</protein>